<evidence type="ECO:0000256" key="1">
    <source>
        <dbReference type="ARBA" id="ARBA00023157"/>
    </source>
</evidence>
<comment type="caution">
    <text evidence="4">The sequence shown here is derived from an EMBL/GenBank/DDBJ whole genome shotgun (WGS) entry which is preliminary data.</text>
</comment>
<sequence length="336" mass="36317">MTPQPCMLLASGSLEFIYHAPRTVAREVPDKLPPLGCSGGSCYPSTSNLIIGCGQVLRTSSTCGLHGPELYCIVSNLQIGRRDAENCFFCDSRDWKSHGIENVISQSGPGGKKTWWQAERDILALLLERSVDHGHFWHMYRYFAHNCLGLFPGISLSPGHRVSDLISACAMAMPLSAGLHPGSHTTWKAWCMAFVSPATTELVPTERCQDLHQDHPWQAAEPGHPHAYQASPLHSHLPCSAPECECHGHARSCHFDVALYLASGNVSGVSMVTSDLTLSALLTPDLACDCNPLGALEGGLCDAHTDETSGLLSGQYRCKVHVWGQRCDSSGLVAMA</sequence>
<dbReference type="InterPro" id="IPR050440">
    <property type="entry name" value="Laminin/Netrin_ECM"/>
</dbReference>
<gene>
    <name evidence="4" type="ORF">J1605_004132</name>
</gene>
<dbReference type="PROSITE" id="PS51117">
    <property type="entry name" value="LAMININ_NTER"/>
    <property type="match status" value="1"/>
</dbReference>
<dbReference type="EMBL" id="JAIQCJ010001183">
    <property type="protein sequence ID" value="KAJ8791907.1"/>
    <property type="molecule type" value="Genomic_DNA"/>
</dbReference>
<dbReference type="GO" id="GO:0007411">
    <property type="term" value="P:axon guidance"/>
    <property type="evidence" value="ECO:0007669"/>
    <property type="project" value="TreeGrafter"/>
</dbReference>
<feature type="domain" description="Laminin N-terminal" evidence="3">
    <location>
        <begin position="38"/>
        <end position="146"/>
    </location>
</feature>
<dbReference type="GO" id="GO:0009888">
    <property type="term" value="P:tissue development"/>
    <property type="evidence" value="ECO:0007669"/>
    <property type="project" value="TreeGrafter"/>
</dbReference>
<name>A0AB34HK89_ESCRO</name>
<dbReference type="GO" id="GO:0070831">
    <property type="term" value="P:basement membrane assembly"/>
    <property type="evidence" value="ECO:0007669"/>
    <property type="project" value="TreeGrafter"/>
</dbReference>
<dbReference type="GO" id="GO:0016477">
    <property type="term" value="P:cell migration"/>
    <property type="evidence" value="ECO:0007669"/>
    <property type="project" value="TreeGrafter"/>
</dbReference>
<proteinExistence type="predicted"/>
<dbReference type="Gene3D" id="2.60.120.260">
    <property type="entry name" value="Galactose-binding domain-like"/>
    <property type="match status" value="2"/>
</dbReference>
<evidence type="ECO:0000256" key="2">
    <source>
        <dbReference type="ARBA" id="ARBA00023292"/>
    </source>
</evidence>
<dbReference type="Gene3D" id="2.170.300.10">
    <property type="entry name" value="Tie2 ligand-binding domain superfamily"/>
    <property type="match status" value="2"/>
</dbReference>
<protein>
    <recommendedName>
        <fullName evidence="3">Laminin N-terminal domain-containing protein</fullName>
    </recommendedName>
</protein>
<dbReference type="Proteomes" id="UP001159641">
    <property type="component" value="Unassembled WGS sequence"/>
</dbReference>
<dbReference type="GO" id="GO:0034446">
    <property type="term" value="P:substrate adhesion-dependent cell spreading"/>
    <property type="evidence" value="ECO:0007669"/>
    <property type="project" value="TreeGrafter"/>
</dbReference>
<keyword evidence="1" id="KW-1015">Disulfide bond</keyword>
<dbReference type="SMART" id="SM00136">
    <property type="entry name" value="LamNT"/>
    <property type="match status" value="1"/>
</dbReference>
<evidence type="ECO:0000313" key="4">
    <source>
        <dbReference type="EMBL" id="KAJ8791907.1"/>
    </source>
</evidence>
<organism evidence="4 5">
    <name type="scientific">Eschrichtius robustus</name>
    <name type="common">California gray whale</name>
    <name type="synonym">Eschrichtius gibbosus</name>
    <dbReference type="NCBI Taxonomy" id="9764"/>
    <lineage>
        <taxon>Eukaryota</taxon>
        <taxon>Metazoa</taxon>
        <taxon>Chordata</taxon>
        <taxon>Craniata</taxon>
        <taxon>Vertebrata</taxon>
        <taxon>Euteleostomi</taxon>
        <taxon>Mammalia</taxon>
        <taxon>Eutheria</taxon>
        <taxon>Laurasiatheria</taxon>
        <taxon>Artiodactyla</taxon>
        <taxon>Whippomorpha</taxon>
        <taxon>Cetacea</taxon>
        <taxon>Mysticeti</taxon>
        <taxon>Eschrichtiidae</taxon>
        <taxon>Eschrichtius</taxon>
    </lineage>
</organism>
<dbReference type="AlphaFoldDB" id="A0AB34HK89"/>
<evidence type="ECO:0000313" key="5">
    <source>
        <dbReference type="Proteomes" id="UP001159641"/>
    </source>
</evidence>
<keyword evidence="2" id="KW-0424">Laminin EGF-like domain</keyword>
<dbReference type="InterPro" id="IPR008211">
    <property type="entry name" value="Laminin_N"/>
</dbReference>
<accession>A0AB34HK89</accession>
<dbReference type="GO" id="GO:0043256">
    <property type="term" value="C:laminin complex"/>
    <property type="evidence" value="ECO:0007669"/>
    <property type="project" value="TreeGrafter"/>
</dbReference>
<dbReference type="PANTHER" id="PTHR10574">
    <property type="entry name" value="NETRIN/LAMININ-RELATED"/>
    <property type="match status" value="1"/>
</dbReference>
<dbReference type="GO" id="GO:0009887">
    <property type="term" value="P:animal organ morphogenesis"/>
    <property type="evidence" value="ECO:0007669"/>
    <property type="project" value="TreeGrafter"/>
</dbReference>
<dbReference type="PANTHER" id="PTHR10574:SF197">
    <property type="entry name" value="LAMININ SUBUNIT BETA-1 ISOFORM X1"/>
    <property type="match status" value="1"/>
</dbReference>
<evidence type="ECO:0000259" key="3">
    <source>
        <dbReference type="PROSITE" id="PS51117"/>
    </source>
</evidence>
<keyword evidence="5" id="KW-1185">Reference proteome</keyword>
<reference evidence="4 5" key="1">
    <citation type="submission" date="2022-11" db="EMBL/GenBank/DDBJ databases">
        <title>Whole genome sequence of Eschrichtius robustus ER-17-0199.</title>
        <authorList>
            <person name="Bruniche-Olsen A."/>
            <person name="Black A.N."/>
            <person name="Fields C.J."/>
            <person name="Walden K."/>
            <person name="Dewoody J.A."/>
        </authorList>
    </citation>
    <scope>NUCLEOTIDE SEQUENCE [LARGE SCALE GENOMIC DNA]</scope>
    <source>
        <strain evidence="4">ER-17-0199</strain>
        <tissue evidence="4">Blubber</tissue>
    </source>
</reference>
<dbReference type="Pfam" id="PF00055">
    <property type="entry name" value="Laminin_N"/>
    <property type="match status" value="1"/>
</dbReference>